<feature type="region of interest" description="Disordered" evidence="2">
    <location>
        <begin position="2058"/>
        <end position="2179"/>
    </location>
</feature>
<feature type="region of interest" description="Disordered" evidence="2">
    <location>
        <begin position="391"/>
        <end position="455"/>
    </location>
</feature>
<feature type="region of interest" description="Disordered" evidence="2">
    <location>
        <begin position="1123"/>
        <end position="1171"/>
    </location>
</feature>
<feature type="compositionally biased region" description="Basic and acidic residues" evidence="2">
    <location>
        <begin position="612"/>
        <end position="624"/>
    </location>
</feature>
<dbReference type="Proteomes" id="UP000221165">
    <property type="component" value="Unassembled WGS sequence"/>
</dbReference>
<feature type="compositionally biased region" description="Basic and acidic residues" evidence="2">
    <location>
        <begin position="3469"/>
        <end position="3479"/>
    </location>
</feature>
<feature type="compositionally biased region" description="Basic and acidic residues" evidence="2">
    <location>
        <begin position="2210"/>
        <end position="2224"/>
    </location>
</feature>
<feature type="compositionally biased region" description="Acidic residues" evidence="2">
    <location>
        <begin position="264"/>
        <end position="280"/>
    </location>
</feature>
<feature type="compositionally biased region" description="Low complexity" evidence="2">
    <location>
        <begin position="3012"/>
        <end position="3021"/>
    </location>
</feature>
<dbReference type="GeneID" id="94424255"/>
<gene>
    <name evidence="3" type="ORF">CSUI_000837</name>
</gene>
<feature type="compositionally biased region" description="Basic and acidic residues" evidence="2">
    <location>
        <begin position="1312"/>
        <end position="1334"/>
    </location>
</feature>
<feature type="coiled-coil region" evidence="1">
    <location>
        <begin position="2607"/>
        <end position="2738"/>
    </location>
</feature>
<feature type="region of interest" description="Disordered" evidence="2">
    <location>
        <begin position="2402"/>
        <end position="2428"/>
    </location>
</feature>
<feature type="compositionally biased region" description="Basic and acidic residues" evidence="2">
    <location>
        <begin position="1992"/>
        <end position="2013"/>
    </location>
</feature>
<feature type="compositionally biased region" description="Acidic residues" evidence="2">
    <location>
        <begin position="1492"/>
        <end position="1501"/>
    </location>
</feature>
<feature type="compositionally biased region" description="Polar residues" evidence="2">
    <location>
        <begin position="477"/>
        <end position="493"/>
    </location>
</feature>
<feature type="region of interest" description="Disordered" evidence="2">
    <location>
        <begin position="2773"/>
        <end position="2806"/>
    </location>
</feature>
<feature type="region of interest" description="Disordered" evidence="2">
    <location>
        <begin position="2960"/>
        <end position="3080"/>
    </location>
</feature>
<feature type="compositionally biased region" description="Polar residues" evidence="2">
    <location>
        <begin position="3360"/>
        <end position="3392"/>
    </location>
</feature>
<proteinExistence type="predicted"/>
<dbReference type="GO" id="GO:0016301">
    <property type="term" value="F:kinase activity"/>
    <property type="evidence" value="ECO:0007669"/>
    <property type="project" value="UniProtKB-KW"/>
</dbReference>
<comment type="caution">
    <text evidence="3">The sequence shown here is derived from an EMBL/GenBank/DDBJ whole genome shotgun (WGS) entry which is preliminary data.</text>
</comment>
<feature type="region of interest" description="Disordered" evidence="2">
    <location>
        <begin position="3334"/>
        <end position="3419"/>
    </location>
</feature>
<feature type="compositionally biased region" description="Low complexity" evidence="2">
    <location>
        <begin position="97"/>
        <end position="131"/>
    </location>
</feature>
<feature type="compositionally biased region" description="Low complexity" evidence="2">
    <location>
        <begin position="626"/>
        <end position="655"/>
    </location>
</feature>
<feature type="region of interest" description="Disordered" evidence="2">
    <location>
        <begin position="3446"/>
        <end position="3783"/>
    </location>
</feature>
<feature type="compositionally biased region" description="Polar residues" evidence="2">
    <location>
        <begin position="3522"/>
        <end position="3537"/>
    </location>
</feature>
<keyword evidence="3" id="KW-0808">Transferase</keyword>
<feature type="region of interest" description="Disordered" evidence="2">
    <location>
        <begin position="1854"/>
        <end position="2035"/>
    </location>
</feature>
<feature type="compositionally biased region" description="Basic and acidic residues" evidence="2">
    <location>
        <begin position="1515"/>
        <end position="1525"/>
    </location>
</feature>
<feature type="compositionally biased region" description="Basic and acidic residues" evidence="2">
    <location>
        <begin position="1477"/>
        <end position="1486"/>
    </location>
</feature>
<feature type="region of interest" description="Disordered" evidence="2">
    <location>
        <begin position="70"/>
        <end position="237"/>
    </location>
</feature>
<feature type="region of interest" description="Disordered" evidence="2">
    <location>
        <begin position="13"/>
        <end position="56"/>
    </location>
</feature>
<feature type="compositionally biased region" description="Basic and acidic residues" evidence="2">
    <location>
        <begin position="1969"/>
        <end position="1982"/>
    </location>
</feature>
<feature type="region of interest" description="Disordered" evidence="2">
    <location>
        <begin position="3092"/>
        <end position="3159"/>
    </location>
</feature>
<feature type="compositionally biased region" description="Low complexity" evidence="2">
    <location>
        <begin position="855"/>
        <end position="867"/>
    </location>
</feature>
<feature type="compositionally biased region" description="Polar residues" evidence="2">
    <location>
        <begin position="781"/>
        <end position="790"/>
    </location>
</feature>
<dbReference type="RefSeq" id="XP_067926980.1">
    <property type="nucleotide sequence ID" value="XM_068061044.1"/>
</dbReference>
<feature type="compositionally biased region" description="Basic and acidic residues" evidence="2">
    <location>
        <begin position="417"/>
        <end position="438"/>
    </location>
</feature>
<feature type="compositionally biased region" description="Basic and acidic residues" evidence="2">
    <location>
        <begin position="3187"/>
        <end position="3209"/>
    </location>
</feature>
<feature type="region of interest" description="Disordered" evidence="2">
    <location>
        <begin position="1671"/>
        <end position="1825"/>
    </location>
</feature>
<feature type="compositionally biased region" description="Basic and acidic residues" evidence="2">
    <location>
        <begin position="676"/>
        <end position="688"/>
    </location>
</feature>
<feature type="compositionally biased region" description="Polar residues" evidence="2">
    <location>
        <begin position="689"/>
        <end position="699"/>
    </location>
</feature>
<feature type="compositionally biased region" description="Basic and acidic residues" evidence="2">
    <location>
        <begin position="1715"/>
        <end position="1731"/>
    </location>
</feature>
<feature type="compositionally biased region" description="Basic and acidic residues" evidence="2">
    <location>
        <begin position="2101"/>
        <end position="2126"/>
    </location>
</feature>
<feature type="compositionally biased region" description="Low complexity" evidence="2">
    <location>
        <begin position="892"/>
        <end position="904"/>
    </location>
</feature>
<feature type="region of interest" description="Disordered" evidence="2">
    <location>
        <begin position="2455"/>
        <end position="2502"/>
    </location>
</feature>
<feature type="compositionally biased region" description="Low complexity" evidence="2">
    <location>
        <begin position="803"/>
        <end position="813"/>
    </location>
</feature>
<feature type="compositionally biased region" description="Basic and acidic residues" evidence="2">
    <location>
        <begin position="1371"/>
        <end position="1405"/>
    </location>
</feature>
<protein>
    <submittedName>
        <fullName evidence="3">Non-specific serine threonine protein kinase</fullName>
    </submittedName>
</protein>
<keyword evidence="1" id="KW-0175">Coiled coil</keyword>
<feature type="compositionally biased region" description="Polar residues" evidence="2">
    <location>
        <begin position="1012"/>
        <end position="1024"/>
    </location>
</feature>
<evidence type="ECO:0000313" key="4">
    <source>
        <dbReference type="Proteomes" id="UP000221165"/>
    </source>
</evidence>
<evidence type="ECO:0000256" key="2">
    <source>
        <dbReference type="SAM" id="MobiDB-lite"/>
    </source>
</evidence>
<feature type="compositionally biased region" description="Polar residues" evidence="2">
    <location>
        <begin position="200"/>
        <end position="209"/>
    </location>
</feature>
<feature type="compositionally biased region" description="Polar residues" evidence="2">
    <location>
        <begin position="132"/>
        <end position="144"/>
    </location>
</feature>
<dbReference type="VEuPathDB" id="ToxoDB:CSUI_000837"/>
<feature type="region of interest" description="Disordered" evidence="2">
    <location>
        <begin position="468"/>
        <end position="1068"/>
    </location>
</feature>
<feature type="compositionally biased region" description="Basic and acidic residues" evidence="2">
    <location>
        <begin position="2471"/>
        <end position="2490"/>
    </location>
</feature>
<feature type="compositionally biased region" description="Polar residues" evidence="2">
    <location>
        <begin position="1736"/>
        <end position="1747"/>
    </location>
</feature>
<feature type="compositionally biased region" description="Low complexity" evidence="2">
    <location>
        <begin position="754"/>
        <end position="770"/>
    </location>
</feature>
<feature type="compositionally biased region" description="Acidic residues" evidence="2">
    <location>
        <begin position="561"/>
        <end position="574"/>
    </location>
</feature>
<feature type="compositionally biased region" description="Basic and acidic residues" evidence="2">
    <location>
        <begin position="1685"/>
        <end position="1697"/>
    </location>
</feature>
<feature type="region of interest" description="Disordered" evidence="2">
    <location>
        <begin position="1233"/>
        <end position="1263"/>
    </location>
</feature>
<feature type="compositionally biased region" description="Low complexity" evidence="2">
    <location>
        <begin position="149"/>
        <end position="185"/>
    </location>
</feature>
<evidence type="ECO:0000256" key="1">
    <source>
        <dbReference type="SAM" id="Coils"/>
    </source>
</evidence>
<feature type="compositionally biased region" description="Basic and acidic residues" evidence="2">
    <location>
        <begin position="3632"/>
        <end position="3643"/>
    </location>
</feature>
<feature type="compositionally biased region" description="Basic and acidic residues" evidence="2">
    <location>
        <begin position="970"/>
        <end position="982"/>
    </location>
</feature>
<feature type="compositionally biased region" description="Polar residues" evidence="2">
    <location>
        <begin position="3567"/>
        <end position="3582"/>
    </location>
</feature>
<feature type="compositionally biased region" description="Polar residues" evidence="2">
    <location>
        <begin position="446"/>
        <end position="455"/>
    </location>
</feature>
<feature type="compositionally biased region" description="Basic and acidic residues" evidence="2">
    <location>
        <begin position="1748"/>
        <end position="1771"/>
    </location>
</feature>
<keyword evidence="3" id="KW-0418">Kinase</keyword>
<feature type="compositionally biased region" description="Acidic residues" evidence="2">
    <location>
        <begin position="3765"/>
        <end position="3783"/>
    </location>
</feature>
<feature type="compositionally biased region" description="Basic and acidic residues" evidence="2">
    <location>
        <begin position="533"/>
        <end position="560"/>
    </location>
</feature>
<feature type="compositionally biased region" description="Polar residues" evidence="2">
    <location>
        <begin position="3655"/>
        <end position="3666"/>
    </location>
</feature>
<feature type="compositionally biased region" description="Low complexity" evidence="2">
    <location>
        <begin position="1785"/>
        <end position="1797"/>
    </location>
</feature>
<feature type="compositionally biased region" description="Basic and acidic residues" evidence="2">
    <location>
        <begin position="2320"/>
        <end position="2347"/>
    </location>
</feature>
<feature type="compositionally biased region" description="Basic and acidic residues" evidence="2">
    <location>
        <begin position="1560"/>
        <end position="1593"/>
    </location>
</feature>
<dbReference type="EMBL" id="MIGC01000313">
    <property type="protein sequence ID" value="PHJ25308.1"/>
    <property type="molecule type" value="Genomic_DNA"/>
</dbReference>
<feature type="compositionally biased region" description="Basic and acidic residues" evidence="2">
    <location>
        <begin position="3046"/>
        <end position="3077"/>
    </location>
</feature>
<sequence length="3783" mass="418526">MWLTRVMASVLMDDGGGTANPHLHGQGPPPTSHETPTHHGDGRASLGHVGGADQPNEARLHSHRFPVHAAIGDEDEEGGYGSKNRPYLPSSDDQTGPSAAPPLFSSSSTSSFEYTSSSLPPPSSSFVPSHPQQFASSSFLTAHTSQHRGGLASSSFFPSPLLPPSSSLSSSSAGAQGSYLSSSLYRQTSKEEDSYPATLPSDTALNNDDPSGGESLWRGRESGIEGEEEEEKRKKKKKINDRMFYEEDELDENHRVAFSPESGWDGDDFLPVGENEEEEEKKEKDIHLFPSETISHQSIHPSGGDHFLSSSLPLNRGGDISHHTESTVHATTPFGQAHAAIINSCPPDHISPVVTASQPLQEGEQERGKSQLHHDNLSRSILSQTAVPQSWEYGHPHSHVNQPPSSRQPPPLASGLEGRKEEGKEEDFWREEEKREGEREEPEESFASSSTPYSLSVEANSYVGSTAVGVRQEHTTSLKSSKNAHTADFSRSSVIHGVEGPFDEGVRTLGAYPSSSRVGGEGGDGFTRHRMSSRQEGEERGEEKEIAVGSRVKEEGRYDLENDIEAGGQEEEDVKDSGDLEGGGAWGDDDTFDFDAMGVTEDLPASTVPISHEGESGESFHDNPHSSSSLIVSSSSPLPSQQPPQSSLLPPVSSSRGAGDAGPLEAGGGESSEVIKGSEETSIREQHVRQNTGGETVDTNAIGPDMASSSFSGVRTPEKQVIHPGGEVIGPDPPLSQDITSVLHRGNNDVSIPSKESFSHDSSSSIYSTSTEKLPVIPSQEDPNTVSFSNLEEMHPSIGNNVLPSTHVTSLPSSHPPPSSVPFPTSGLEKGIATLSNDTPPRSSILDEKLIPQHSSSVIPSVTVSSSYDSHPVASSISPPLPSHTTPHAKTSSSSSDPYLSSFPHHPHISSHSHLLSSNVPTSPFGEEEEEERGRSPFSSSEDGDVHAGRGEASIPEDIHRLSSPSLQSAEDRNHPTHDHNNSEGSHAMSLSSYSHSLHEVPPPRSPPHDSSGVTYPSPTTSHDQAMDLPEQKKEEGGDLSGQEVKGLTPSLYKRDRGDRSTAVHSSSLLPTSEKLQNMIEEAEEKGYHGQVYDVEAGTSLSVSSASSLPVKDSEASTYGLHAPLALKSQNLPQREQEESEGDSDNRTGGVYIQRGEEEEEKIATTNPPSSEICLPQNEIFLAGIEERNLDPVMEREEILLGCNSSADHNHTGDANVMLSIHSASVVVVEESTKGFASNSDESMAVSPGDGTNASEEKEKEEKNPLLLGAFLIPERASLAGKGSSDPHSGIGGGHACLHVRIATTGNEDVDSEKGNEEENGEKENSEKKEKGKEEEEQIPAGWDFDNDVDYFNDSFGFQPSSFGGEGEPFYSKDEQMTNDKRAHEEDRKDLIKDVKIEESERDSSQRAPQTFNLDLDSGGIGGGGRGAEKEESIDEGKHFFQASFPAQGRQLHAPALLSGKIRSMIDGQQQEGDFNDSDKREKREVLCFSLNDEDEEEEKEEEKKQPSENDLDVTSDRSHEEETILHFSPLPRKGSDLELERDPLNLDGWNIDVSLDGDGENKAIGEAKGGEEEEGDKQQEQHTRHSSEEKQIAHTSFSPKGEGSSQIDACLYDMKINQEKTKKKDLAQIFSSPNQDVDDAAPANLLLSMNESSDLPSQFETPAAWDVDFDIEVDSPPLSNPKGESLHTEEEEKKQEEEECAEEVSSLSLIEGRAPSHDGETDQRLPDVEGKALILSSSVDHLSFTPSKKEKEEREDGEIHTHEEEKEKRMRGLCSGASSSSLFTQQEGGQQTETGEIGLQNLPGEEEAKEKKSITMPSEIGERDRATCISDIPQVFASSVKGDDGSCRSYERVEPSMGFSPWNNDDFDFEIDRDEGVSSPDLSRPTERFQERLSLSQQDGHILDHTEKAKVGSIAPQKKKESEMYHSEGEKREEEGPSMENDSRKRSVVVCEEDVKENLVGEMEIDEEEKKQGKEEEKGRGEEEEEEGISLEDRWNDLDSPHFGPDFDHEAEGVGLSQTSSPMKKKEGAEDRSLGCDIEKNKDVLRQELERDLEEEMCSWVTSQQEKERQHKRSIVDATSMDENRHMLINSETPDVSIHPLDDQQHASMPTKEEQEEREEPRNQEEDNSCESSIRGDTYDELDRRDHRRTSSSSRTEEIEKEDRHHRQYPSSSPTIFIPCTTAISSSHASTDVNSLPQVAARAVLPADFFDRKDQPRDGPMMEKEEEEERGDLVKDLLSSKETKRTDQVCVGSGDRGGQPQEKELSYENEEKKEDSSSLQPSPWSDSLDFLEAGEEKEEEEMRRGEAAFSSTGQGGDPNEGRDPEESKVMETSEQRPRESFEGKEEREEEEEEERDKEVAIEDVRENVDIRNRDQEMSLGIAEGEVALAIEKEEEIEKKRRDSLQGFGESFPYDVSPKTSDLSGSMKACVPDRVREEGKESFLEKEEKVLNRICDSDSVSSSTGNRHVYSYHDKAKEDIEQRGQGKRREEEEEEEEKLRRRQALEKEEVEKVVADRILQKSQEEKVLLIQLLQEKDEELKRLKELYDQEKKEKEDLLERLHAKETALSTVEETLRQREKEKWEVAKSLGELEELKIHLELSFKQKEVELNMKIDQLQTSIESLKAQHETDLLQREKKSRAEQETQQRLLEEVSMEKDALQEQAQLLTEKLKEREETIREYQEKEASEENHMKELSRLIFGELERLEDRFQTQRKETREEIKKRTEELELHAEAWRETWFLSFLLLACLPCMHTCETLRMVFFSLFNSHVGRNEEEGQGKEGLEKLKHRKNSEEHEKKKVFAPDRRNAENNIVEPLQEYLAAELQRYRGMMDAWEEERAQLRKCLEEQEARSAEDLRLLKSAAIADREDRERLLEANAELARHIHNLEYELNRFQDAKEHATYLQKLHAETNHQKLQTRILELETSLTEREREIDHLRIHVNQQVQSLRSLLLVNSHKQRDSSSCPAFPEPSLPSSSSAEFTDFSPFSQKDDVSSQVTPSLPSEGVENIILRSRFSSSSSSPGEGPLSDGEKSRIHLETSTGESPPTRRKDQLSSQERSRPSLKESESLHSERRNDLPKNVVFSDALKPLSSTTSASLSSSLQYTLNPSTAGGRSEKEKSDVGSSSVDIHRRGEDQEKHQGRIIPHRKSEEGPSSDRLFPTNQIVKQELLDRKNEVSQDVNMHFHEVYSKNEESDTVSRDHPRSSHENASHSSPLQSVLPARSPHHLDSRSLHDGEKTRTTHLPSSASSSPSLPPPTIASAAKAATTAAAAAAAAVARSAFFTGSSFFGIKQGEGTGSGGTAVGMMDVLLGEEGEGGGRTKTATATSLIDLQRHLQSQKQVRDKNRKTSSFTHERDEDTSSLGNQTQKGSCGTSSSSLVNHHSHQMTSSPQPLATPGRSYESPGVVPQDAERFRKISEGERAIMRGEGWKDLEGEEGDFFEFDEPIVGISSRSHVSPIDRRTSAVGKEGQGDRSRDSRHGSTTARVHSSKGKQDTSIHTGLRKEGLGMDEVTSSLSSSSSSVGEQNHQSLQCSTPSLSGVPGSQPMYVSPAADIPVSSSSSVFSNSRNQGTWNANTVDQPSSLKERTAGGVTSKWDHTLDDFDSIEVDPHKNTPHTILHSSPMTGKTTTENKTQEKEVTHAPLDHQASQVKRDSQAQSQKRLSSDSGELKNTGMDHRQHHDRRQVDMIGPRQNVGTGAALEKSKGAPNVVDRKSSPPSPQVGVTLQAKAIDVERKKSSFQSEVKKEPRKLVIGRPTWGSYGGGGDEGDESPPQDIDLEDFLNS</sequence>
<feature type="region of interest" description="Disordered" evidence="2">
    <location>
        <begin position="1305"/>
        <end position="1606"/>
    </location>
</feature>
<feature type="coiled-coil region" evidence="1">
    <location>
        <begin position="2824"/>
        <end position="2933"/>
    </location>
</feature>
<feature type="region of interest" description="Disordered" evidence="2">
    <location>
        <begin position="251"/>
        <end position="284"/>
    </location>
</feature>
<feature type="compositionally biased region" description="Basic and acidic residues" evidence="2">
    <location>
        <begin position="2025"/>
        <end position="2035"/>
    </location>
</feature>
<feature type="region of interest" description="Disordered" evidence="2">
    <location>
        <begin position="3187"/>
        <end position="3258"/>
    </location>
</feature>
<feature type="compositionally biased region" description="Polar residues" evidence="2">
    <location>
        <begin position="873"/>
        <end position="891"/>
    </location>
</feature>
<keyword evidence="4" id="KW-1185">Reference proteome</keyword>
<organism evidence="3 4">
    <name type="scientific">Cystoisospora suis</name>
    <dbReference type="NCBI Taxonomy" id="483139"/>
    <lineage>
        <taxon>Eukaryota</taxon>
        <taxon>Sar</taxon>
        <taxon>Alveolata</taxon>
        <taxon>Apicomplexa</taxon>
        <taxon>Conoidasida</taxon>
        <taxon>Coccidia</taxon>
        <taxon>Eucoccidiorida</taxon>
        <taxon>Eimeriorina</taxon>
        <taxon>Sarcocystidae</taxon>
        <taxon>Cystoisospora</taxon>
    </lineage>
</organism>
<name>A0A2C6LDY5_9APIC</name>
<feature type="region of interest" description="Disordered" evidence="2">
    <location>
        <begin position="2207"/>
        <end position="2362"/>
    </location>
</feature>
<feature type="compositionally biased region" description="Low complexity" evidence="2">
    <location>
        <begin position="2278"/>
        <end position="2289"/>
    </location>
</feature>
<feature type="compositionally biased region" description="Basic and acidic residues" evidence="2">
    <location>
        <begin position="3225"/>
        <end position="3239"/>
    </location>
</feature>
<feature type="compositionally biased region" description="Low complexity" evidence="2">
    <location>
        <begin position="3092"/>
        <end position="3102"/>
    </location>
</feature>
<reference evidence="3 4" key="1">
    <citation type="journal article" date="2017" name="Int. J. Parasitol.">
        <title>The genome of the protozoan parasite Cystoisospora suis and a reverse vaccinology approach to identify vaccine candidates.</title>
        <authorList>
            <person name="Palmieri N."/>
            <person name="Shrestha A."/>
            <person name="Ruttkowski B."/>
            <person name="Beck T."/>
            <person name="Vogl C."/>
            <person name="Tomley F."/>
            <person name="Blake D.P."/>
            <person name="Joachim A."/>
        </authorList>
    </citation>
    <scope>NUCLEOTIDE SEQUENCE [LARGE SCALE GENOMIC DNA]</scope>
    <source>
        <strain evidence="3 4">Wien I</strain>
    </source>
</reference>
<feature type="compositionally biased region" description="Basic and acidic residues" evidence="2">
    <location>
        <begin position="1534"/>
        <end position="1545"/>
    </location>
</feature>
<feature type="compositionally biased region" description="Basic and acidic residues" evidence="2">
    <location>
        <begin position="1427"/>
        <end position="1439"/>
    </location>
</feature>
<feature type="compositionally biased region" description="Basic and acidic residues" evidence="2">
    <location>
        <begin position="3730"/>
        <end position="3749"/>
    </location>
</feature>
<feature type="compositionally biased region" description="Polar residues" evidence="2">
    <location>
        <begin position="3614"/>
        <end position="3623"/>
    </location>
</feature>
<feature type="compositionally biased region" description="Basic and acidic residues" evidence="2">
    <location>
        <begin position="1919"/>
        <end position="1946"/>
    </location>
</feature>
<feature type="compositionally biased region" description="Basic and acidic residues" evidence="2">
    <location>
        <begin position="2262"/>
        <end position="2277"/>
    </location>
</feature>
<feature type="compositionally biased region" description="Basic and acidic residues" evidence="2">
    <location>
        <begin position="2232"/>
        <end position="2248"/>
    </location>
</feature>
<feature type="compositionally biased region" description="Low complexity" evidence="2">
    <location>
        <begin position="3556"/>
        <end position="3566"/>
    </location>
</feature>
<feature type="compositionally biased region" description="Basic and acidic residues" evidence="2">
    <location>
        <begin position="1902"/>
        <end position="1911"/>
    </location>
</feature>
<feature type="compositionally biased region" description="Low complexity" evidence="2">
    <location>
        <begin position="986"/>
        <end position="996"/>
    </location>
</feature>
<feature type="compositionally biased region" description="Polar residues" evidence="2">
    <location>
        <begin position="1594"/>
        <end position="1606"/>
    </location>
</feature>
<accession>A0A2C6LDY5</accession>
<feature type="compositionally biased region" description="Basic and acidic residues" evidence="2">
    <location>
        <begin position="3128"/>
        <end position="3140"/>
    </location>
</feature>
<feature type="compositionally biased region" description="Polar residues" evidence="2">
    <location>
        <begin position="3103"/>
        <end position="3112"/>
    </location>
</feature>
<evidence type="ECO:0000313" key="3">
    <source>
        <dbReference type="EMBL" id="PHJ25308.1"/>
    </source>
</evidence>
<feature type="compositionally biased region" description="Basic and acidic residues" evidence="2">
    <location>
        <begin position="3491"/>
        <end position="3506"/>
    </location>
</feature>
<feature type="compositionally biased region" description="Basic and acidic residues" evidence="2">
    <location>
        <begin position="1053"/>
        <end position="1062"/>
    </location>
</feature>
<feature type="compositionally biased region" description="Basic and acidic residues" evidence="2">
    <location>
        <begin position="2156"/>
        <end position="2166"/>
    </location>
</feature>
<feature type="compositionally biased region" description="Basic and acidic residues" evidence="2">
    <location>
        <begin position="3409"/>
        <end position="3419"/>
    </location>
</feature>